<keyword evidence="6" id="KW-1185">Reference proteome</keyword>
<dbReference type="Proteomes" id="UP000186469">
    <property type="component" value="Unassembled WGS sequence"/>
</dbReference>
<dbReference type="InterPro" id="IPR004437">
    <property type="entry name" value="ParB/RepB/Spo0J"/>
</dbReference>
<dbReference type="InterPro" id="IPR041468">
    <property type="entry name" value="HTH_ParB/Spo0J"/>
</dbReference>
<dbReference type="Pfam" id="PF02195">
    <property type="entry name" value="ParB_N"/>
    <property type="match status" value="1"/>
</dbReference>
<dbReference type="CDD" id="cd16393">
    <property type="entry name" value="SPO0J_N"/>
    <property type="match status" value="1"/>
</dbReference>
<proteinExistence type="inferred from homology"/>
<dbReference type="SUPFAM" id="SSF109709">
    <property type="entry name" value="KorB DNA-binding domain-like"/>
    <property type="match status" value="1"/>
</dbReference>
<dbReference type="SMART" id="SM00470">
    <property type="entry name" value="ParB"/>
    <property type="match status" value="1"/>
</dbReference>
<dbReference type="Gene3D" id="3.90.1530.30">
    <property type="match status" value="1"/>
</dbReference>
<organism evidence="5 6">
    <name type="scientific">Desulfovibrio litoralis DSM 11393</name>
    <dbReference type="NCBI Taxonomy" id="1121455"/>
    <lineage>
        <taxon>Bacteria</taxon>
        <taxon>Pseudomonadati</taxon>
        <taxon>Thermodesulfobacteriota</taxon>
        <taxon>Desulfovibrionia</taxon>
        <taxon>Desulfovibrionales</taxon>
        <taxon>Desulfovibrionaceae</taxon>
        <taxon>Desulfovibrio</taxon>
    </lineage>
</organism>
<evidence type="ECO:0000313" key="6">
    <source>
        <dbReference type="Proteomes" id="UP000186469"/>
    </source>
</evidence>
<comment type="similarity">
    <text evidence="1">Belongs to the ParB family.</text>
</comment>
<dbReference type="GO" id="GO:0045881">
    <property type="term" value="P:positive regulation of sporulation resulting in formation of a cellular spore"/>
    <property type="evidence" value="ECO:0007669"/>
    <property type="project" value="TreeGrafter"/>
</dbReference>
<dbReference type="InterPro" id="IPR003115">
    <property type="entry name" value="ParB_N"/>
</dbReference>
<dbReference type="FunFam" id="3.90.1530.30:FF:000001">
    <property type="entry name" value="Chromosome partitioning protein ParB"/>
    <property type="match status" value="1"/>
</dbReference>
<dbReference type="OrthoDB" id="9802051at2"/>
<evidence type="ECO:0000259" key="4">
    <source>
        <dbReference type="PROSITE" id="PS50943"/>
    </source>
</evidence>
<dbReference type="InterPro" id="IPR036086">
    <property type="entry name" value="ParB/Sulfiredoxin_sf"/>
</dbReference>
<dbReference type="PANTHER" id="PTHR33375">
    <property type="entry name" value="CHROMOSOME-PARTITIONING PROTEIN PARB-RELATED"/>
    <property type="match status" value="1"/>
</dbReference>
<dbReference type="PANTHER" id="PTHR33375:SF1">
    <property type="entry name" value="CHROMOSOME-PARTITIONING PROTEIN PARB-RELATED"/>
    <property type="match status" value="1"/>
</dbReference>
<keyword evidence="3 5" id="KW-0238">DNA-binding</keyword>
<gene>
    <name evidence="5" type="ORF">SAMN02745728_02176</name>
</gene>
<dbReference type="InterPro" id="IPR050336">
    <property type="entry name" value="Chromosome_partition/occlusion"/>
</dbReference>
<dbReference type="FunFam" id="1.10.10.2830:FF:000001">
    <property type="entry name" value="Chromosome partitioning protein ParB"/>
    <property type="match status" value="1"/>
</dbReference>
<dbReference type="Pfam" id="PF17762">
    <property type="entry name" value="HTH_ParB"/>
    <property type="match status" value="1"/>
</dbReference>
<protein>
    <submittedName>
        <fullName evidence="5">Chromosome segregation DNA-binding protein</fullName>
    </submittedName>
</protein>
<dbReference type="STRING" id="1121455.SAMN02745728_02176"/>
<dbReference type="AlphaFoldDB" id="A0A1M7TKY0"/>
<name>A0A1M7TKY0_9BACT</name>
<keyword evidence="2" id="KW-0159">Chromosome partition</keyword>
<dbReference type="Gene3D" id="1.10.10.2830">
    <property type="match status" value="1"/>
</dbReference>
<dbReference type="GO" id="GO:0007059">
    <property type="term" value="P:chromosome segregation"/>
    <property type="evidence" value="ECO:0007669"/>
    <property type="project" value="UniProtKB-KW"/>
</dbReference>
<reference evidence="5 6" key="1">
    <citation type="submission" date="2016-12" db="EMBL/GenBank/DDBJ databases">
        <authorList>
            <person name="Song W.-J."/>
            <person name="Kurnit D.M."/>
        </authorList>
    </citation>
    <scope>NUCLEOTIDE SEQUENCE [LARGE SCALE GENOMIC DNA]</scope>
    <source>
        <strain evidence="5 6">DSM 11393</strain>
    </source>
</reference>
<dbReference type="CDD" id="cd00093">
    <property type="entry name" value="HTH_XRE"/>
    <property type="match status" value="1"/>
</dbReference>
<dbReference type="RefSeq" id="WP_072697851.1">
    <property type="nucleotide sequence ID" value="NZ_FRDI01000015.1"/>
</dbReference>
<dbReference type="InterPro" id="IPR001387">
    <property type="entry name" value="Cro/C1-type_HTH"/>
</dbReference>
<dbReference type="EMBL" id="FRDI01000015">
    <property type="protein sequence ID" value="SHN71387.1"/>
    <property type="molecule type" value="Genomic_DNA"/>
</dbReference>
<sequence>MSNQSKGLGRGLEALFKANNEQSNQVNEVVKIIPIKQVKANQGQPRKTYDDAALQDLANSIKAQGILQPILVRPIHGTNPEEFEIVAGERRWRSAQIAGLTEVPVLVKMFGDMETLAVALIENLQRENLNPLEEALALRELKNEFNISQDELAEKIGKSRPYIANALRLLQLPEEIQSFMLSGELSAGHARALLAITDPAIQLEACQRILSEKLSVREAEKLATYWKEFGTLPESNLIRQTQASSTLKKTPPSIQLQDLTRKISGALDLKVKLSGSMEKGKLSVTFNNEAELNRLLSVLGLEG</sequence>
<accession>A0A1M7TKY0</accession>
<feature type="domain" description="HTH cro/C1-type" evidence="4">
    <location>
        <begin position="138"/>
        <end position="165"/>
    </location>
</feature>
<dbReference type="GO" id="GO:0005694">
    <property type="term" value="C:chromosome"/>
    <property type="evidence" value="ECO:0007669"/>
    <property type="project" value="TreeGrafter"/>
</dbReference>
<evidence type="ECO:0000313" key="5">
    <source>
        <dbReference type="EMBL" id="SHN71387.1"/>
    </source>
</evidence>
<evidence type="ECO:0000256" key="2">
    <source>
        <dbReference type="ARBA" id="ARBA00022829"/>
    </source>
</evidence>
<evidence type="ECO:0000256" key="3">
    <source>
        <dbReference type="ARBA" id="ARBA00023125"/>
    </source>
</evidence>
<evidence type="ECO:0000256" key="1">
    <source>
        <dbReference type="ARBA" id="ARBA00006295"/>
    </source>
</evidence>
<dbReference type="GO" id="GO:0003677">
    <property type="term" value="F:DNA binding"/>
    <property type="evidence" value="ECO:0007669"/>
    <property type="project" value="UniProtKB-KW"/>
</dbReference>
<dbReference type="NCBIfam" id="TIGR00180">
    <property type="entry name" value="parB_part"/>
    <property type="match status" value="1"/>
</dbReference>
<dbReference type="SUPFAM" id="SSF110849">
    <property type="entry name" value="ParB/Sulfiredoxin"/>
    <property type="match status" value="1"/>
</dbReference>
<dbReference type="PROSITE" id="PS50943">
    <property type="entry name" value="HTH_CROC1"/>
    <property type="match status" value="1"/>
</dbReference>